<dbReference type="PANTHER" id="PTHR44051">
    <property type="entry name" value="GLUTATHIONE S-TRANSFERASE-RELATED"/>
    <property type="match status" value="1"/>
</dbReference>
<dbReference type="PANTHER" id="PTHR44051:SF9">
    <property type="entry name" value="GLUTATHIONE S-TRANSFERASE 1"/>
    <property type="match status" value="1"/>
</dbReference>
<dbReference type="EMBL" id="QPFP01000008">
    <property type="protein sequence ID" value="TEB35093.1"/>
    <property type="molecule type" value="Genomic_DNA"/>
</dbReference>
<dbReference type="PROSITE" id="PS50404">
    <property type="entry name" value="GST_NTER"/>
    <property type="match status" value="1"/>
</dbReference>
<dbReference type="STRING" id="71717.A0A4Y7TLN5"/>
<reference evidence="3 4" key="1">
    <citation type="journal article" date="2019" name="Nat. Ecol. Evol.">
        <title>Megaphylogeny resolves global patterns of mushroom evolution.</title>
        <authorList>
            <person name="Varga T."/>
            <person name="Krizsan K."/>
            <person name="Foldi C."/>
            <person name="Dima B."/>
            <person name="Sanchez-Garcia M."/>
            <person name="Sanchez-Ramirez S."/>
            <person name="Szollosi G.J."/>
            <person name="Szarkandi J.G."/>
            <person name="Papp V."/>
            <person name="Albert L."/>
            <person name="Andreopoulos W."/>
            <person name="Angelini C."/>
            <person name="Antonin V."/>
            <person name="Barry K.W."/>
            <person name="Bougher N.L."/>
            <person name="Buchanan P."/>
            <person name="Buyck B."/>
            <person name="Bense V."/>
            <person name="Catcheside P."/>
            <person name="Chovatia M."/>
            <person name="Cooper J."/>
            <person name="Damon W."/>
            <person name="Desjardin D."/>
            <person name="Finy P."/>
            <person name="Geml J."/>
            <person name="Haridas S."/>
            <person name="Hughes K."/>
            <person name="Justo A."/>
            <person name="Karasinski D."/>
            <person name="Kautmanova I."/>
            <person name="Kiss B."/>
            <person name="Kocsube S."/>
            <person name="Kotiranta H."/>
            <person name="LaButti K.M."/>
            <person name="Lechner B.E."/>
            <person name="Liimatainen K."/>
            <person name="Lipzen A."/>
            <person name="Lukacs Z."/>
            <person name="Mihaltcheva S."/>
            <person name="Morgado L.N."/>
            <person name="Niskanen T."/>
            <person name="Noordeloos M.E."/>
            <person name="Ohm R.A."/>
            <person name="Ortiz-Santana B."/>
            <person name="Ovrebo C."/>
            <person name="Racz N."/>
            <person name="Riley R."/>
            <person name="Savchenko A."/>
            <person name="Shiryaev A."/>
            <person name="Soop K."/>
            <person name="Spirin V."/>
            <person name="Szebenyi C."/>
            <person name="Tomsovsky M."/>
            <person name="Tulloss R.E."/>
            <person name="Uehling J."/>
            <person name="Grigoriev I.V."/>
            <person name="Vagvolgyi C."/>
            <person name="Papp T."/>
            <person name="Martin F.M."/>
            <person name="Miettinen O."/>
            <person name="Hibbett D.S."/>
            <person name="Nagy L.G."/>
        </authorList>
    </citation>
    <scope>NUCLEOTIDE SEQUENCE [LARGE SCALE GENOMIC DNA]</scope>
    <source>
        <strain evidence="3 4">FP101781</strain>
    </source>
</reference>
<dbReference type="InterPro" id="IPR004045">
    <property type="entry name" value="Glutathione_S-Trfase_N"/>
</dbReference>
<dbReference type="CDD" id="cd03046">
    <property type="entry name" value="GST_N_GTT1_like"/>
    <property type="match status" value="1"/>
</dbReference>
<gene>
    <name evidence="3" type="ORF">FA13DRAFT_1440869</name>
</gene>
<dbReference type="Gene3D" id="3.40.30.10">
    <property type="entry name" value="Glutaredoxin"/>
    <property type="match status" value="1"/>
</dbReference>
<dbReference type="SUPFAM" id="SSF52833">
    <property type="entry name" value="Thioredoxin-like"/>
    <property type="match status" value="1"/>
</dbReference>
<dbReference type="Pfam" id="PF13409">
    <property type="entry name" value="GST_N_2"/>
    <property type="match status" value="1"/>
</dbReference>
<name>A0A4Y7TLN5_COPMI</name>
<proteinExistence type="inferred from homology"/>
<evidence type="ECO:0000259" key="2">
    <source>
        <dbReference type="PROSITE" id="PS50404"/>
    </source>
</evidence>
<feature type="domain" description="GST N-terminal" evidence="2">
    <location>
        <begin position="6"/>
        <end position="87"/>
    </location>
</feature>
<dbReference type="AlphaFoldDB" id="A0A4Y7TLN5"/>
<sequence length="92" mass="10165">MASEQPPQLLLHYLEHSRSQRILWLLEELEVPYTIKIYRRDSQGTPPPELSLVHPTGKLPVLEDGSLILAESGAIVGTLAAANIMPSPISRL</sequence>
<comment type="caution">
    <text evidence="3">The sequence shown here is derived from an EMBL/GenBank/DDBJ whole genome shotgun (WGS) entry which is preliminary data.</text>
</comment>
<organism evidence="3 4">
    <name type="scientific">Coprinellus micaceus</name>
    <name type="common">Glistening ink-cap mushroom</name>
    <name type="synonym">Coprinus micaceus</name>
    <dbReference type="NCBI Taxonomy" id="71717"/>
    <lineage>
        <taxon>Eukaryota</taxon>
        <taxon>Fungi</taxon>
        <taxon>Dikarya</taxon>
        <taxon>Basidiomycota</taxon>
        <taxon>Agaricomycotina</taxon>
        <taxon>Agaricomycetes</taxon>
        <taxon>Agaricomycetidae</taxon>
        <taxon>Agaricales</taxon>
        <taxon>Agaricineae</taxon>
        <taxon>Psathyrellaceae</taxon>
        <taxon>Coprinellus</taxon>
    </lineage>
</organism>
<evidence type="ECO:0000313" key="4">
    <source>
        <dbReference type="Proteomes" id="UP000298030"/>
    </source>
</evidence>
<dbReference type="OrthoDB" id="2098326at2759"/>
<protein>
    <recommendedName>
        <fullName evidence="2">GST N-terminal domain-containing protein</fullName>
    </recommendedName>
</protein>
<dbReference type="Proteomes" id="UP000298030">
    <property type="component" value="Unassembled WGS sequence"/>
</dbReference>
<evidence type="ECO:0000313" key="3">
    <source>
        <dbReference type="EMBL" id="TEB35093.1"/>
    </source>
</evidence>
<evidence type="ECO:0000256" key="1">
    <source>
        <dbReference type="ARBA" id="ARBA00007409"/>
    </source>
</evidence>
<accession>A0A4Y7TLN5</accession>
<comment type="similarity">
    <text evidence="1">Belongs to the GST superfamily.</text>
</comment>
<keyword evidence="4" id="KW-1185">Reference proteome</keyword>
<dbReference type="InterPro" id="IPR036249">
    <property type="entry name" value="Thioredoxin-like_sf"/>
</dbReference>